<dbReference type="InterPro" id="IPR014757">
    <property type="entry name" value="Tscrpt_reg_IclR_C"/>
</dbReference>
<keyword evidence="7" id="KW-1185">Reference proteome</keyword>
<dbReference type="SMART" id="SM00346">
    <property type="entry name" value="HTH_ICLR"/>
    <property type="match status" value="1"/>
</dbReference>
<dbReference type="InterPro" id="IPR036390">
    <property type="entry name" value="WH_DNA-bd_sf"/>
</dbReference>
<dbReference type="GO" id="GO:0003700">
    <property type="term" value="F:DNA-binding transcription factor activity"/>
    <property type="evidence" value="ECO:0007669"/>
    <property type="project" value="TreeGrafter"/>
</dbReference>
<dbReference type="SUPFAM" id="SSF55781">
    <property type="entry name" value="GAF domain-like"/>
    <property type="match status" value="1"/>
</dbReference>
<evidence type="ECO:0000259" key="4">
    <source>
        <dbReference type="PROSITE" id="PS51077"/>
    </source>
</evidence>
<dbReference type="PROSITE" id="PS51078">
    <property type="entry name" value="ICLR_ED"/>
    <property type="match status" value="1"/>
</dbReference>
<dbReference type="PANTHER" id="PTHR30136">
    <property type="entry name" value="HELIX-TURN-HELIX TRANSCRIPTIONAL REGULATOR, ICLR FAMILY"/>
    <property type="match status" value="1"/>
</dbReference>
<evidence type="ECO:0000259" key="5">
    <source>
        <dbReference type="PROSITE" id="PS51078"/>
    </source>
</evidence>
<organism evidence="6 7">
    <name type="scientific">Scopulibacillus darangshiensis</name>
    <dbReference type="NCBI Taxonomy" id="442528"/>
    <lineage>
        <taxon>Bacteria</taxon>
        <taxon>Bacillati</taxon>
        <taxon>Bacillota</taxon>
        <taxon>Bacilli</taxon>
        <taxon>Bacillales</taxon>
        <taxon>Sporolactobacillaceae</taxon>
        <taxon>Scopulibacillus</taxon>
    </lineage>
</organism>
<dbReference type="PANTHER" id="PTHR30136:SF7">
    <property type="entry name" value="HTH-TYPE TRANSCRIPTIONAL REGULATOR KDGR-RELATED"/>
    <property type="match status" value="1"/>
</dbReference>
<dbReference type="AlphaFoldDB" id="A0A4R2P704"/>
<dbReference type="OrthoDB" id="9791752at2"/>
<evidence type="ECO:0000256" key="3">
    <source>
        <dbReference type="ARBA" id="ARBA00023163"/>
    </source>
</evidence>
<dbReference type="Pfam" id="PF09339">
    <property type="entry name" value="HTH_IclR"/>
    <property type="match status" value="1"/>
</dbReference>
<dbReference type="Proteomes" id="UP000295416">
    <property type="component" value="Unassembled WGS sequence"/>
</dbReference>
<evidence type="ECO:0000256" key="1">
    <source>
        <dbReference type="ARBA" id="ARBA00023015"/>
    </source>
</evidence>
<dbReference type="RefSeq" id="WP_132745576.1">
    <property type="nucleotide sequence ID" value="NZ_SLXK01000009.1"/>
</dbReference>
<reference evidence="6 7" key="1">
    <citation type="submission" date="2019-03" db="EMBL/GenBank/DDBJ databases">
        <title>Genomic Encyclopedia of Type Strains, Phase IV (KMG-IV): sequencing the most valuable type-strain genomes for metagenomic binning, comparative biology and taxonomic classification.</title>
        <authorList>
            <person name="Goeker M."/>
        </authorList>
    </citation>
    <scope>NUCLEOTIDE SEQUENCE [LARGE SCALE GENOMIC DNA]</scope>
    <source>
        <strain evidence="6 7">DSM 19377</strain>
    </source>
</reference>
<sequence>MSLKTLDQALEVFKYFTKEHPAWGVRELAKELDKSHSIIHRILSTYEQHGFLKKNEDTKKYELGLKFFEYSVLVQDQLKITDIVDPYMNELAEKSKETVFLTWHDRGEGVCLSIAKSSHSILFSVSVGSRTPLYAGASGKAVMAFLSEKEQAAIIEKGVDRLTSNTITNPEQLINDLEAIRKRGWCYTLGEYSDEVVGLGIPLFNHKNQVIASLTIAAPSYRLSEERAKELLDDITYARDQIQGKIRTYQLNP</sequence>
<name>A0A4R2P704_9BACL</name>
<dbReference type="SUPFAM" id="SSF46785">
    <property type="entry name" value="Winged helix' DNA-binding domain"/>
    <property type="match status" value="1"/>
</dbReference>
<evidence type="ECO:0000313" key="7">
    <source>
        <dbReference type="Proteomes" id="UP000295416"/>
    </source>
</evidence>
<dbReference type="GO" id="GO:0045892">
    <property type="term" value="P:negative regulation of DNA-templated transcription"/>
    <property type="evidence" value="ECO:0007669"/>
    <property type="project" value="UniProtKB-ARBA"/>
</dbReference>
<feature type="domain" description="IclR-ED" evidence="5">
    <location>
        <begin position="66"/>
        <end position="248"/>
    </location>
</feature>
<accession>A0A4R2P704</accession>
<dbReference type="PROSITE" id="PS51077">
    <property type="entry name" value="HTH_ICLR"/>
    <property type="match status" value="1"/>
</dbReference>
<dbReference type="InterPro" id="IPR029016">
    <property type="entry name" value="GAF-like_dom_sf"/>
</dbReference>
<dbReference type="InterPro" id="IPR050707">
    <property type="entry name" value="HTH_MetabolicPath_Reg"/>
</dbReference>
<gene>
    <name evidence="6" type="ORF">EV207_10939</name>
</gene>
<feature type="domain" description="HTH iclR-type" evidence="4">
    <location>
        <begin position="3"/>
        <end position="65"/>
    </location>
</feature>
<proteinExistence type="predicted"/>
<dbReference type="Gene3D" id="3.30.450.40">
    <property type="match status" value="1"/>
</dbReference>
<comment type="caution">
    <text evidence="6">The sequence shown here is derived from an EMBL/GenBank/DDBJ whole genome shotgun (WGS) entry which is preliminary data.</text>
</comment>
<keyword evidence="1" id="KW-0805">Transcription regulation</keyword>
<dbReference type="InterPro" id="IPR036388">
    <property type="entry name" value="WH-like_DNA-bd_sf"/>
</dbReference>
<dbReference type="Pfam" id="PF01614">
    <property type="entry name" value="IclR_C"/>
    <property type="match status" value="1"/>
</dbReference>
<keyword evidence="2" id="KW-0238">DNA-binding</keyword>
<evidence type="ECO:0000313" key="6">
    <source>
        <dbReference type="EMBL" id="TCP29585.1"/>
    </source>
</evidence>
<protein>
    <submittedName>
        <fullName evidence="6">IclR family transcriptional regulator</fullName>
    </submittedName>
</protein>
<dbReference type="GO" id="GO:0003677">
    <property type="term" value="F:DNA binding"/>
    <property type="evidence" value="ECO:0007669"/>
    <property type="project" value="UniProtKB-KW"/>
</dbReference>
<dbReference type="Gene3D" id="1.10.10.10">
    <property type="entry name" value="Winged helix-like DNA-binding domain superfamily/Winged helix DNA-binding domain"/>
    <property type="match status" value="1"/>
</dbReference>
<dbReference type="EMBL" id="SLXK01000009">
    <property type="protein sequence ID" value="TCP29585.1"/>
    <property type="molecule type" value="Genomic_DNA"/>
</dbReference>
<keyword evidence="3" id="KW-0804">Transcription</keyword>
<dbReference type="InterPro" id="IPR005471">
    <property type="entry name" value="Tscrpt_reg_IclR_N"/>
</dbReference>
<evidence type="ECO:0000256" key="2">
    <source>
        <dbReference type="ARBA" id="ARBA00023125"/>
    </source>
</evidence>